<dbReference type="GeneID" id="90035566"/>
<evidence type="ECO:0008006" key="4">
    <source>
        <dbReference type="Google" id="ProtNLM"/>
    </source>
</evidence>
<dbReference type="EMBL" id="JBBJBU010000008">
    <property type="protein sequence ID" value="KAK7204459.1"/>
    <property type="molecule type" value="Genomic_DNA"/>
</dbReference>
<protein>
    <recommendedName>
        <fullName evidence="4">Secreted protein</fullName>
    </recommendedName>
</protein>
<comment type="caution">
    <text evidence="2">The sequence shown here is derived from an EMBL/GenBank/DDBJ whole genome shotgun (WGS) entry which is preliminary data.</text>
</comment>
<evidence type="ECO:0000256" key="1">
    <source>
        <dbReference type="SAM" id="SignalP"/>
    </source>
</evidence>
<dbReference type="Proteomes" id="UP001498771">
    <property type="component" value="Unassembled WGS sequence"/>
</dbReference>
<sequence>MSCLWLVLFCACMCLCSGSALLWHWPWLSKVGLRTPHPDGDRAVNAVQEGYDDIVCRRKLSDSNRIYNKNISTIYQLSPVDNRSRRLAEMCWLL</sequence>
<name>A0ABR1F3N7_9ASCO</name>
<accession>A0ABR1F3N7</accession>
<feature type="signal peptide" evidence="1">
    <location>
        <begin position="1"/>
        <end position="18"/>
    </location>
</feature>
<feature type="chain" id="PRO_5046772829" description="Secreted protein" evidence="1">
    <location>
        <begin position="19"/>
        <end position="94"/>
    </location>
</feature>
<evidence type="ECO:0000313" key="3">
    <source>
        <dbReference type="Proteomes" id="UP001498771"/>
    </source>
</evidence>
<evidence type="ECO:0000313" key="2">
    <source>
        <dbReference type="EMBL" id="KAK7204459.1"/>
    </source>
</evidence>
<proteinExistence type="predicted"/>
<gene>
    <name evidence="2" type="ORF">BZA70DRAFT_193036</name>
</gene>
<dbReference type="RefSeq" id="XP_064767492.1">
    <property type="nucleotide sequence ID" value="XM_064910054.1"/>
</dbReference>
<reference evidence="2 3" key="1">
    <citation type="submission" date="2024-03" db="EMBL/GenBank/DDBJ databases">
        <title>Genome-scale model development and genomic sequencing of the oleaginous clade Lipomyces.</title>
        <authorList>
            <consortium name="Lawrence Berkeley National Laboratory"/>
            <person name="Czajka J.J."/>
            <person name="Han Y."/>
            <person name="Kim J."/>
            <person name="Mondo S.J."/>
            <person name="Hofstad B.A."/>
            <person name="Robles A."/>
            <person name="Haridas S."/>
            <person name="Riley R."/>
            <person name="LaButti K."/>
            <person name="Pangilinan J."/>
            <person name="Andreopoulos W."/>
            <person name="Lipzen A."/>
            <person name="Yan J."/>
            <person name="Wang M."/>
            <person name="Ng V."/>
            <person name="Grigoriev I.V."/>
            <person name="Spatafora J.W."/>
            <person name="Magnuson J.K."/>
            <person name="Baker S.E."/>
            <person name="Pomraning K.R."/>
        </authorList>
    </citation>
    <scope>NUCLEOTIDE SEQUENCE [LARGE SCALE GENOMIC DNA]</scope>
    <source>
        <strain evidence="2 3">Phaff 52-87</strain>
    </source>
</reference>
<keyword evidence="3" id="KW-1185">Reference proteome</keyword>
<organism evidence="2 3">
    <name type="scientific">Myxozyma melibiosi</name>
    <dbReference type="NCBI Taxonomy" id="54550"/>
    <lineage>
        <taxon>Eukaryota</taxon>
        <taxon>Fungi</taxon>
        <taxon>Dikarya</taxon>
        <taxon>Ascomycota</taxon>
        <taxon>Saccharomycotina</taxon>
        <taxon>Lipomycetes</taxon>
        <taxon>Lipomycetales</taxon>
        <taxon>Lipomycetaceae</taxon>
        <taxon>Myxozyma</taxon>
    </lineage>
</organism>
<keyword evidence="1" id="KW-0732">Signal</keyword>